<gene>
    <name evidence="2" type="ORF">G6047_04675</name>
</gene>
<evidence type="ECO:0000313" key="3">
    <source>
        <dbReference type="Proteomes" id="UP000712080"/>
    </source>
</evidence>
<keyword evidence="1" id="KW-1133">Transmembrane helix</keyword>
<keyword evidence="3" id="KW-1185">Reference proteome</keyword>
<sequence>MKEFKLDETKKINIGFKTPEGYFDSLEDRIMQRINELPEAKETRIIPLYRRKIWMYATAAMIVIALGTAFFLEKSVDDVPDHEVLENYLAYQTSLNQFDLLNVLDTEDIRAIQTELPVEDKDIEAFISDNPDFEPILTE</sequence>
<keyword evidence="1" id="KW-0812">Transmembrane</keyword>
<evidence type="ECO:0000256" key="1">
    <source>
        <dbReference type="SAM" id="Phobius"/>
    </source>
</evidence>
<dbReference type="RefSeq" id="WP_169526325.1">
    <property type="nucleotide sequence ID" value="NZ_JAAMPU010000100.1"/>
</dbReference>
<keyword evidence="1" id="KW-0472">Membrane</keyword>
<organism evidence="2 3">
    <name type="scientific">Flavobacterium silvaticum</name>
    <dbReference type="NCBI Taxonomy" id="1852020"/>
    <lineage>
        <taxon>Bacteria</taxon>
        <taxon>Pseudomonadati</taxon>
        <taxon>Bacteroidota</taxon>
        <taxon>Flavobacteriia</taxon>
        <taxon>Flavobacteriales</taxon>
        <taxon>Flavobacteriaceae</taxon>
        <taxon>Flavobacterium</taxon>
    </lineage>
</organism>
<protein>
    <recommendedName>
        <fullName evidence="4">DUF3379 domain-containing protein</fullName>
    </recommendedName>
</protein>
<dbReference type="Proteomes" id="UP000712080">
    <property type="component" value="Unassembled WGS sequence"/>
</dbReference>
<evidence type="ECO:0000313" key="2">
    <source>
        <dbReference type="EMBL" id="NMH27319.1"/>
    </source>
</evidence>
<comment type="caution">
    <text evidence="2">The sequence shown here is derived from an EMBL/GenBank/DDBJ whole genome shotgun (WGS) entry which is preliminary data.</text>
</comment>
<dbReference type="EMBL" id="JAAMPU010000100">
    <property type="protein sequence ID" value="NMH27319.1"/>
    <property type="molecule type" value="Genomic_DNA"/>
</dbReference>
<name>A0A972FQ28_9FLAO</name>
<reference evidence="2" key="1">
    <citation type="submission" date="2020-02" db="EMBL/GenBank/DDBJ databases">
        <title>Flavobacterium sp. genome.</title>
        <authorList>
            <person name="Jung H.S."/>
            <person name="Baek J.H."/>
            <person name="Jeon C.O."/>
        </authorList>
    </citation>
    <scope>NUCLEOTIDE SEQUENCE</scope>
    <source>
        <strain evidence="2">SE-s28</strain>
    </source>
</reference>
<proteinExistence type="predicted"/>
<evidence type="ECO:0008006" key="4">
    <source>
        <dbReference type="Google" id="ProtNLM"/>
    </source>
</evidence>
<accession>A0A972FQ28</accession>
<feature type="transmembrane region" description="Helical" evidence="1">
    <location>
        <begin position="53"/>
        <end position="72"/>
    </location>
</feature>
<dbReference type="AlphaFoldDB" id="A0A972FQ28"/>